<dbReference type="InterPro" id="IPR036047">
    <property type="entry name" value="F-box-like_dom_sf"/>
</dbReference>
<dbReference type="InterPro" id="IPR001810">
    <property type="entry name" value="F-box_dom"/>
</dbReference>
<reference evidence="2" key="1">
    <citation type="submission" date="2022-11" db="EMBL/GenBank/DDBJ databases">
        <authorList>
            <person name="Petersen C."/>
        </authorList>
    </citation>
    <scope>NUCLEOTIDE SEQUENCE</scope>
    <source>
        <strain evidence="2">IBT 29864</strain>
    </source>
</reference>
<sequence>MEIDPEDEAFLRRFETLPKSRRQAMYIVTLPPKESICAKTTYSYRGLLERLRLDEWREVKAHAEVHTLQCDILGKLPPEITSLVARHLPLIDIIRLRRVSRRWQSILSSQSVCRAAVRKTLGRDPWVNSIPIPNTQGSASTTDSSHDFDASFASFVKRRYRLERGKPHKVFTMRSPVAFEDDDRFIPDSKVISYSNGICTWIGQDEDKSSVIALNLSTGEKKRFTTPNREGLLYLQISGSTIAALSLRGYCHVWNYDDISQFSSFRVPSLRCNLILINGKHIVLEYRNYLVHWSWDTRIARTIATGDSVITVAPHPSEDQITMIHCCLDEERHSGPERTLGEDGDEVLTSNKMPTHHLQTIKYTLNDENEWYASSSHPASISMDFSPMSWQWGAWQGRRKEIQPGQSSIFGQMENTYEEDEEGQMHTIPVYLSVEPNGLAAMHTFPRELDNGTQFVYPEEGIIYISIVSEGDWEYQRYGIAKSTDVTGPSDTYVSLDYSVQRVQGVKEPLRIFGDTKFLVFLGKNTMDIWVMDENAMDEKVMEEMRTAGLPKLVTVETV</sequence>
<dbReference type="RefSeq" id="XP_056560085.1">
    <property type="nucleotide sequence ID" value="XM_056693356.1"/>
</dbReference>
<dbReference type="PROSITE" id="PS50181">
    <property type="entry name" value="FBOX"/>
    <property type="match status" value="1"/>
</dbReference>
<reference evidence="2" key="2">
    <citation type="journal article" date="2023" name="IMA Fungus">
        <title>Comparative genomic study of the Penicillium genus elucidates a diverse pangenome and 15 lateral gene transfer events.</title>
        <authorList>
            <person name="Petersen C."/>
            <person name="Sorensen T."/>
            <person name="Nielsen M.R."/>
            <person name="Sondergaard T.E."/>
            <person name="Sorensen J.L."/>
            <person name="Fitzpatrick D.A."/>
            <person name="Frisvad J.C."/>
            <person name="Nielsen K.L."/>
        </authorList>
    </citation>
    <scope>NUCLEOTIDE SEQUENCE</scope>
    <source>
        <strain evidence="2">IBT 29864</strain>
    </source>
</reference>
<gene>
    <name evidence="2" type="ORF">N7496_000425</name>
</gene>
<organism evidence="2 3">
    <name type="scientific">Penicillium cataractarum</name>
    <dbReference type="NCBI Taxonomy" id="2100454"/>
    <lineage>
        <taxon>Eukaryota</taxon>
        <taxon>Fungi</taxon>
        <taxon>Dikarya</taxon>
        <taxon>Ascomycota</taxon>
        <taxon>Pezizomycotina</taxon>
        <taxon>Eurotiomycetes</taxon>
        <taxon>Eurotiomycetidae</taxon>
        <taxon>Eurotiales</taxon>
        <taxon>Aspergillaceae</taxon>
        <taxon>Penicillium</taxon>
    </lineage>
</organism>
<evidence type="ECO:0000313" key="2">
    <source>
        <dbReference type="EMBL" id="KAJ5389357.1"/>
    </source>
</evidence>
<keyword evidence="3" id="KW-1185">Reference proteome</keyword>
<dbReference type="GeneID" id="81432533"/>
<dbReference type="CDD" id="cd09917">
    <property type="entry name" value="F-box_SF"/>
    <property type="match status" value="1"/>
</dbReference>
<dbReference type="Pfam" id="PF00646">
    <property type="entry name" value="F-box"/>
    <property type="match status" value="1"/>
</dbReference>
<dbReference type="OrthoDB" id="5295250at2759"/>
<dbReference type="Proteomes" id="UP001147782">
    <property type="component" value="Unassembled WGS sequence"/>
</dbReference>
<proteinExistence type="predicted"/>
<name>A0A9W9VU02_9EURO</name>
<dbReference type="EMBL" id="JAPZBS010000001">
    <property type="protein sequence ID" value="KAJ5389357.1"/>
    <property type="molecule type" value="Genomic_DNA"/>
</dbReference>
<comment type="caution">
    <text evidence="2">The sequence shown here is derived from an EMBL/GenBank/DDBJ whole genome shotgun (WGS) entry which is preliminary data.</text>
</comment>
<evidence type="ECO:0000259" key="1">
    <source>
        <dbReference type="PROSITE" id="PS50181"/>
    </source>
</evidence>
<accession>A0A9W9VU02</accession>
<protein>
    <recommendedName>
        <fullName evidence="1">F-box domain-containing protein</fullName>
    </recommendedName>
</protein>
<evidence type="ECO:0000313" key="3">
    <source>
        <dbReference type="Proteomes" id="UP001147782"/>
    </source>
</evidence>
<dbReference type="Gene3D" id="1.20.1280.50">
    <property type="match status" value="1"/>
</dbReference>
<dbReference type="SUPFAM" id="SSF81383">
    <property type="entry name" value="F-box domain"/>
    <property type="match status" value="1"/>
</dbReference>
<feature type="domain" description="F-box" evidence="1">
    <location>
        <begin position="70"/>
        <end position="120"/>
    </location>
</feature>
<dbReference type="SUPFAM" id="SSF69304">
    <property type="entry name" value="Tricorn protease N-terminal domain"/>
    <property type="match status" value="1"/>
</dbReference>
<dbReference type="SMART" id="SM00256">
    <property type="entry name" value="FBOX"/>
    <property type="match status" value="1"/>
</dbReference>
<dbReference type="AlphaFoldDB" id="A0A9W9VU02"/>